<keyword evidence="3" id="KW-1185">Reference proteome</keyword>
<feature type="domain" description="Reverse transcriptase Ty1/copia-type" evidence="1">
    <location>
        <begin position="5"/>
        <end position="213"/>
    </location>
</feature>
<reference evidence="2 3" key="1">
    <citation type="submission" date="2017-11" db="EMBL/GenBank/DDBJ databases">
        <title>De-novo sequencing of pomegranate (Punica granatum L.) genome.</title>
        <authorList>
            <person name="Akparov Z."/>
            <person name="Amiraslanov A."/>
            <person name="Hajiyeva S."/>
            <person name="Abbasov M."/>
            <person name="Kaur K."/>
            <person name="Hamwieh A."/>
            <person name="Solovyev V."/>
            <person name="Salamov A."/>
            <person name="Braich B."/>
            <person name="Kosarev P."/>
            <person name="Mahmoud A."/>
            <person name="Hajiyev E."/>
            <person name="Babayeva S."/>
            <person name="Izzatullayeva V."/>
            <person name="Mammadov A."/>
            <person name="Mammadov A."/>
            <person name="Sharifova S."/>
            <person name="Ojaghi J."/>
            <person name="Eynullazada K."/>
            <person name="Bayramov B."/>
            <person name="Abdulazimova A."/>
            <person name="Shahmuradov I."/>
        </authorList>
    </citation>
    <scope>NUCLEOTIDE SEQUENCE [LARGE SCALE GENOMIC DNA]</scope>
    <source>
        <strain evidence="3">cv. AG2017</strain>
        <tissue evidence="2">Leaf</tissue>
    </source>
</reference>
<comment type="caution">
    <text evidence="2">The sequence shown here is derived from an EMBL/GenBank/DDBJ whole genome shotgun (WGS) entry which is preliminary data.</text>
</comment>
<dbReference type="SUPFAM" id="SSF56672">
    <property type="entry name" value="DNA/RNA polymerases"/>
    <property type="match status" value="1"/>
</dbReference>
<dbReference type="AlphaFoldDB" id="A0A2I0L177"/>
<gene>
    <name evidence="2" type="ORF">CRG98_005146</name>
</gene>
<dbReference type="Proteomes" id="UP000233551">
    <property type="component" value="Unassembled WGS sequence"/>
</dbReference>
<dbReference type="PANTHER" id="PTHR43383:SF2">
    <property type="entry name" value="AMIDOHYDROLASE 2 FAMILY PROTEIN"/>
    <property type="match status" value="1"/>
</dbReference>
<sequence>MIEKNQTWELVERPQNRKVIGVKWVYKTKLNSDGSVNKYKARLVVKGYAQIWGVDYSKTFAPVARLDTIRLHLAIAVKRNWKIYQLDVKSAFLNGVLEEKIYVEHPEGFEVKGAEGRVYKLKKALYGLKQAPRAWYNKIDTYLQNLKFEKSLSESTLYVKKEMDSTMILSMYFDDLLVTGDNKVQVEKLKGDLQKVFEMTDLGEMSYFLGMEVQ</sequence>
<evidence type="ECO:0000259" key="1">
    <source>
        <dbReference type="Pfam" id="PF07727"/>
    </source>
</evidence>
<accession>A0A2I0L177</accession>
<evidence type="ECO:0000313" key="2">
    <source>
        <dbReference type="EMBL" id="PKI74464.1"/>
    </source>
</evidence>
<evidence type="ECO:0000313" key="3">
    <source>
        <dbReference type="Proteomes" id="UP000233551"/>
    </source>
</evidence>
<organism evidence="2 3">
    <name type="scientific">Punica granatum</name>
    <name type="common">Pomegranate</name>
    <dbReference type="NCBI Taxonomy" id="22663"/>
    <lineage>
        <taxon>Eukaryota</taxon>
        <taxon>Viridiplantae</taxon>
        <taxon>Streptophyta</taxon>
        <taxon>Embryophyta</taxon>
        <taxon>Tracheophyta</taxon>
        <taxon>Spermatophyta</taxon>
        <taxon>Magnoliopsida</taxon>
        <taxon>eudicotyledons</taxon>
        <taxon>Gunneridae</taxon>
        <taxon>Pentapetalae</taxon>
        <taxon>rosids</taxon>
        <taxon>malvids</taxon>
        <taxon>Myrtales</taxon>
        <taxon>Lythraceae</taxon>
        <taxon>Punica</taxon>
    </lineage>
</organism>
<name>A0A2I0L177_PUNGR</name>
<dbReference type="InterPro" id="IPR013103">
    <property type="entry name" value="RVT_2"/>
</dbReference>
<dbReference type="STRING" id="22663.A0A2I0L177"/>
<protein>
    <recommendedName>
        <fullName evidence="1">Reverse transcriptase Ty1/copia-type domain-containing protein</fullName>
    </recommendedName>
</protein>
<proteinExistence type="predicted"/>
<dbReference type="InterPro" id="IPR043502">
    <property type="entry name" value="DNA/RNA_pol_sf"/>
</dbReference>
<dbReference type="Pfam" id="PF07727">
    <property type="entry name" value="RVT_2"/>
    <property type="match status" value="1"/>
</dbReference>
<dbReference type="PANTHER" id="PTHR43383">
    <property type="entry name" value="NODULIN 6"/>
    <property type="match status" value="1"/>
</dbReference>
<dbReference type="EMBL" id="PGOL01000205">
    <property type="protein sequence ID" value="PKI74464.1"/>
    <property type="molecule type" value="Genomic_DNA"/>
</dbReference>